<protein>
    <recommendedName>
        <fullName evidence="4">DUF3040 domain-containing protein</fullName>
    </recommendedName>
</protein>
<comment type="caution">
    <text evidence="2">The sequence shown here is derived from an EMBL/GenBank/DDBJ whole genome shotgun (WGS) entry which is preliminary data.</text>
</comment>
<reference evidence="2" key="1">
    <citation type="submission" date="2021-01" db="EMBL/GenBank/DDBJ databases">
        <title>Whole genome shotgun sequence of Virgisporangium ochraceum NBRC 16418.</title>
        <authorList>
            <person name="Komaki H."/>
            <person name="Tamura T."/>
        </authorList>
    </citation>
    <scope>NUCLEOTIDE SEQUENCE</scope>
    <source>
        <strain evidence="2">NBRC 16418</strain>
    </source>
</reference>
<accession>A0A8J4A0K3</accession>
<gene>
    <name evidence="2" type="ORF">Voc01_075800</name>
</gene>
<dbReference type="AlphaFoldDB" id="A0A8J4A0K3"/>
<evidence type="ECO:0000313" key="3">
    <source>
        <dbReference type="Proteomes" id="UP000635606"/>
    </source>
</evidence>
<dbReference type="EMBL" id="BOPH01000104">
    <property type="protein sequence ID" value="GIJ72663.1"/>
    <property type="molecule type" value="Genomic_DNA"/>
</dbReference>
<dbReference type="Pfam" id="PF11239">
    <property type="entry name" value="DUF3040"/>
    <property type="match status" value="1"/>
</dbReference>
<sequence>MLSEGEQRRLAAIEAGLRTDDPEFASRFSLAGTGSRAHVWRGPAALAAFLAAVTAAGVGLFALAAFIAVIATIAAVRLWMIEWLDRST</sequence>
<proteinExistence type="predicted"/>
<dbReference type="InterPro" id="IPR021401">
    <property type="entry name" value="DUF3040"/>
</dbReference>
<keyword evidence="1" id="KW-0472">Membrane</keyword>
<evidence type="ECO:0000313" key="2">
    <source>
        <dbReference type="EMBL" id="GIJ72663.1"/>
    </source>
</evidence>
<feature type="transmembrane region" description="Helical" evidence="1">
    <location>
        <begin position="46"/>
        <end position="79"/>
    </location>
</feature>
<organism evidence="2 3">
    <name type="scientific">Virgisporangium ochraceum</name>
    <dbReference type="NCBI Taxonomy" id="65505"/>
    <lineage>
        <taxon>Bacteria</taxon>
        <taxon>Bacillati</taxon>
        <taxon>Actinomycetota</taxon>
        <taxon>Actinomycetes</taxon>
        <taxon>Micromonosporales</taxon>
        <taxon>Micromonosporaceae</taxon>
        <taxon>Virgisporangium</taxon>
    </lineage>
</organism>
<evidence type="ECO:0000256" key="1">
    <source>
        <dbReference type="SAM" id="Phobius"/>
    </source>
</evidence>
<keyword evidence="3" id="KW-1185">Reference proteome</keyword>
<keyword evidence="1" id="KW-0812">Transmembrane</keyword>
<name>A0A8J4A0K3_9ACTN</name>
<dbReference type="Proteomes" id="UP000635606">
    <property type="component" value="Unassembled WGS sequence"/>
</dbReference>
<evidence type="ECO:0008006" key="4">
    <source>
        <dbReference type="Google" id="ProtNLM"/>
    </source>
</evidence>
<keyword evidence="1" id="KW-1133">Transmembrane helix</keyword>
<dbReference type="RefSeq" id="WP_203932520.1">
    <property type="nucleotide sequence ID" value="NZ_BOPH01000104.1"/>
</dbReference>